<name>A0A0U2SQI5_9CHLO</name>
<feature type="compositionally biased region" description="Polar residues" evidence="1">
    <location>
        <begin position="11"/>
        <end position="20"/>
    </location>
</feature>
<dbReference type="Gene3D" id="3.10.28.10">
    <property type="entry name" value="Homing endonucleases"/>
    <property type="match status" value="2"/>
</dbReference>
<dbReference type="PANTHER" id="PTHR36181:SF2">
    <property type="entry name" value="INTRON-ENCODED ENDONUCLEASE AI3-RELATED"/>
    <property type="match status" value="1"/>
</dbReference>
<sequence length="293" mass="34763">MKKKLKRSAISEPSNIGSSETTREAPLNKKFNFDSYFNNFKPKHIKENDYLFLEWFIGFSEGDGSFTLSNKRCYFSINQKDIKLLYKIKKNLGFGKVLKYTQNNTNYGRYIVQDQQNCERLANIFNGNLVLIKTNIRFQIWIKELNIKPLKTRGQICLNNSWLSGFIDSEGYFYSRVRKFKNMKLGYKVEQKFIINQKGEYELFYCLKNLFSSNANIQKIVSKINKSIYYKIELSSFLSNTILLNYLKKFPCKGNKHLNFLIYRRIYGYIERKEHLTLTGLKKIKILCKKLKK</sequence>
<organism evidence="3">
    <name type="scientific">Ulva fasciata</name>
    <dbReference type="NCBI Taxonomy" id="111617"/>
    <lineage>
        <taxon>Eukaryota</taxon>
        <taxon>Viridiplantae</taxon>
        <taxon>Chlorophyta</taxon>
        <taxon>core chlorophytes</taxon>
        <taxon>Ulvophyceae</taxon>
        <taxon>OUU clade</taxon>
        <taxon>Ulvales</taxon>
        <taxon>Ulvaceae</taxon>
        <taxon>Ulva</taxon>
    </lineage>
</organism>
<evidence type="ECO:0000259" key="2">
    <source>
        <dbReference type="Pfam" id="PF00961"/>
    </source>
</evidence>
<feature type="domain" description="Homing endonuclease LAGLIDADG" evidence="2">
    <location>
        <begin position="57"/>
        <end position="144"/>
    </location>
</feature>
<accession>A0A0U2SQI5</accession>
<evidence type="ECO:0000313" key="3">
    <source>
        <dbReference type="EMBL" id="ALR86931.1"/>
    </source>
</evidence>
<dbReference type="SUPFAM" id="SSF55608">
    <property type="entry name" value="Homing endonucleases"/>
    <property type="match status" value="2"/>
</dbReference>
<dbReference type="Pfam" id="PF00961">
    <property type="entry name" value="LAGLIDADG_1"/>
    <property type="match status" value="2"/>
</dbReference>
<dbReference type="GO" id="GO:0004519">
    <property type="term" value="F:endonuclease activity"/>
    <property type="evidence" value="ECO:0007669"/>
    <property type="project" value="InterPro"/>
</dbReference>
<keyword evidence="3" id="KW-0934">Plastid</keyword>
<reference evidence="3" key="1">
    <citation type="journal article" date="2015" name="Mitochondrial DNA">
        <title>De novo assembly of the mitochondrial genome of Ulva fasciata Delile (Ulvophyceae, Chlorophyta), a distromatic blade-forming green macroalga.</title>
        <authorList>
            <person name="Melton J.T.III."/>
            <person name="Lopez-Bautista J.M."/>
        </authorList>
    </citation>
    <scope>NUCLEOTIDE SEQUENCE</scope>
</reference>
<dbReference type="EMBL" id="KT882614">
    <property type="protein sequence ID" value="ALR86931.1"/>
    <property type="molecule type" value="Genomic_DNA"/>
</dbReference>
<protein>
    <recommendedName>
        <fullName evidence="2">Homing endonuclease LAGLIDADG domain-containing protein</fullName>
    </recommendedName>
</protein>
<evidence type="ECO:0000256" key="1">
    <source>
        <dbReference type="SAM" id="MobiDB-lite"/>
    </source>
</evidence>
<dbReference type="PANTHER" id="PTHR36181">
    <property type="entry name" value="INTRON-ENCODED ENDONUCLEASE AI3-RELATED"/>
    <property type="match status" value="1"/>
</dbReference>
<dbReference type="AlphaFoldDB" id="A0A0U2SQI5"/>
<keyword evidence="3" id="KW-0150">Chloroplast</keyword>
<feature type="region of interest" description="Disordered" evidence="1">
    <location>
        <begin position="1"/>
        <end position="22"/>
    </location>
</feature>
<gene>
    <name evidence="3" type="primary">orf5</name>
</gene>
<proteinExistence type="predicted"/>
<dbReference type="InterPro" id="IPR051289">
    <property type="entry name" value="LAGLIDADG_Endonuclease"/>
</dbReference>
<dbReference type="GeneID" id="26648887"/>
<dbReference type="RefSeq" id="YP_009220433.1">
    <property type="nucleotide sequence ID" value="NC_029040.1"/>
</dbReference>
<geneLocation type="chloroplast" evidence="3"/>
<feature type="domain" description="Homing endonuclease LAGLIDADG" evidence="2">
    <location>
        <begin position="163"/>
        <end position="267"/>
    </location>
</feature>
<dbReference type="InterPro" id="IPR027434">
    <property type="entry name" value="Homing_endonucl"/>
</dbReference>
<dbReference type="InterPro" id="IPR004860">
    <property type="entry name" value="LAGLIDADG_dom"/>
</dbReference>
<dbReference type="GO" id="GO:0005739">
    <property type="term" value="C:mitochondrion"/>
    <property type="evidence" value="ECO:0007669"/>
    <property type="project" value="UniProtKB-ARBA"/>
</dbReference>